<evidence type="ECO:0000256" key="7">
    <source>
        <dbReference type="ARBA" id="ARBA00025077"/>
    </source>
</evidence>
<name>A0A0P9GZP7_9ARCH</name>
<dbReference type="InterPro" id="IPR012713">
    <property type="entry name" value="PfdB"/>
</dbReference>
<dbReference type="GO" id="GO:0051082">
    <property type="term" value="F:unfolded protein binding"/>
    <property type="evidence" value="ECO:0007669"/>
    <property type="project" value="UniProtKB-UniRule"/>
</dbReference>
<feature type="coiled-coil region" evidence="10">
    <location>
        <begin position="68"/>
        <end position="123"/>
    </location>
</feature>
<organism evidence="11 12">
    <name type="scientific">Acidiplasma aeolicum</name>
    <dbReference type="NCBI Taxonomy" id="507754"/>
    <lineage>
        <taxon>Archaea</taxon>
        <taxon>Methanobacteriati</taxon>
        <taxon>Thermoplasmatota</taxon>
        <taxon>Thermoplasmata</taxon>
        <taxon>Thermoplasmatales</taxon>
        <taxon>Ferroplasmaceae</taxon>
        <taxon>Acidiplasma</taxon>
    </lineage>
</organism>
<dbReference type="GO" id="GO:0005737">
    <property type="term" value="C:cytoplasm"/>
    <property type="evidence" value="ECO:0007669"/>
    <property type="project" value="UniProtKB-SubCell"/>
</dbReference>
<dbReference type="CDD" id="cd23162">
    <property type="entry name" value="Prefoldin_beta_GimC"/>
    <property type="match status" value="1"/>
</dbReference>
<dbReference type="GeneID" id="84221458"/>
<dbReference type="EMBL" id="LJCQ01000123">
    <property type="protein sequence ID" value="KPV47153.1"/>
    <property type="molecule type" value="Genomic_DNA"/>
</dbReference>
<dbReference type="GO" id="GO:0016272">
    <property type="term" value="C:prefoldin complex"/>
    <property type="evidence" value="ECO:0007669"/>
    <property type="project" value="UniProtKB-UniRule"/>
</dbReference>
<dbReference type="InterPro" id="IPR002777">
    <property type="entry name" value="PFD_beta-like"/>
</dbReference>
<dbReference type="AlphaFoldDB" id="A0A0P9GZP7"/>
<dbReference type="RefSeq" id="WP_048102233.1">
    <property type="nucleotide sequence ID" value="NZ_JBBYJF010000034.1"/>
</dbReference>
<evidence type="ECO:0000256" key="1">
    <source>
        <dbReference type="ARBA" id="ARBA00004496"/>
    </source>
</evidence>
<evidence type="ECO:0000256" key="8">
    <source>
        <dbReference type="ARBA" id="ARBA00033461"/>
    </source>
</evidence>
<keyword evidence="5 9" id="KW-0963">Cytoplasm</keyword>
<evidence type="ECO:0000256" key="4">
    <source>
        <dbReference type="ARBA" id="ARBA00016304"/>
    </source>
</evidence>
<comment type="caution">
    <text evidence="11">The sequence shown here is derived from an EMBL/GenBank/DDBJ whole genome shotgun (WGS) entry which is preliminary data.</text>
</comment>
<gene>
    <name evidence="9" type="primary">pfdB</name>
    <name evidence="11" type="ORF">SE19_02290</name>
</gene>
<evidence type="ECO:0000313" key="12">
    <source>
        <dbReference type="Proteomes" id="UP000050515"/>
    </source>
</evidence>
<comment type="similarity">
    <text evidence="2 9">Belongs to the prefoldin subunit beta family.</text>
</comment>
<reference evidence="11 12" key="1">
    <citation type="submission" date="2015-09" db="EMBL/GenBank/DDBJ databases">
        <title>Draft genome sequence of Acidiplasma aeolicum DSM 18409.</title>
        <authorList>
            <person name="Hemp J."/>
        </authorList>
    </citation>
    <scope>NUCLEOTIDE SEQUENCE [LARGE SCALE GENOMIC DNA]</scope>
    <source>
        <strain evidence="11 12">V</strain>
    </source>
</reference>
<comment type="function">
    <text evidence="7 9">Molecular chaperone capable of stabilizing a range of proteins. Seems to fulfill an ATP-independent, HSP70-like function in archaeal de novo protein folding.</text>
</comment>
<evidence type="ECO:0000256" key="10">
    <source>
        <dbReference type="SAM" id="Coils"/>
    </source>
</evidence>
<sequence length="123" mass="14526">MVEPNINAYLQNQLKQAQDIQAQIEQIANQRYQLDIKVKELDRTLKELSSVKDGTPIYKNVGPVLYKIDDKNKLVSDLEEQKELSQMRLKTLENQQKSLEEKYKELEETIQKRYEEASNKKQN</sequence>
<evidence type="ECO:0000256" key="9">
    <source>
        <dbReference type="HAMAP-Rule" id="MF_00307"/>
    </source>
</evidence>
<dbReference type="HAMAP" id="MF_00307">
    <property type="entry name" value="PfdB"/>
    <property type="match status" value="1"/>
</dbReference>
<evidence type="ECO:0000256" key="2">
    <source>
        <dbReference type="ARBA" id="ARBA00008045"/>
    </source>
</evidence>
<evidence type="ECO:0000256" key="6">
    <source>
        <dbReference type="ARBA" id="ARBA00023186"/>
    </source>
</evidence>
<comment type="subunit">
    <text evidence="3 9">Heterohexamer of two alpha and four beta subunits.</text>
</comment>
<proteinExistence type="inferred from homology"/>
<evidence type="ECO:0000313" key="11">
    <source>
        <dbReference type="EMBL" id="KPV47153.1"/>
    </source>
</evidence>
<dbReference type="NCBIfam" id="TIGR02338">
    <property type="entry name" value="gimC_beta"/>
    <property type="match status" value="1"/>
</dbReference>
<dbReference type="PATRIC" id="fig|507754.4.peg.785"/>
<protein>
    <recommendedName>
        <fullName evidence="4 9">Prefoldin subunit beta</fullName>
    </recommendedName>
    <alternativeName>
        <fullName evidence="8 9">GimC subunit beta</fullName>
    </alternativeName>
</protein>
<accession>A0A0P9GZP7</accession>
<dbReference type="Gene3D" id="1.10.287.370">
    <property type="match status" value="1"/>
</dbReference>
<evidence type="ECO:0000256" key="3">
    <source>
        <dbReference type="ARBA" id="ARBA00011716"/>
    </source>
</evidence>
<keyword evidence="10" id="KW-0175">Coiled coil</keyword>
<dbReference type="InterPro" id="IPR009053">
    <property type="entry name" value="Prefoldin"/>
</dbReference>
<comment type="subcellular location">
    <subcellularLocation>
        <location evidence="1 9">Cytoplasm</location>
    </subcellularLocation>
</comment>
<dbReference type="Proteomes" id="UP000050515">
    <property type="component" value="Unassembled WGS sequence"/>
</dbReference>
<dbReference type="Pfam" id="PF01920">
    <property type="entry name" value="Prefoldin_2"/>
    <property type="match status" value="1"/>
</dbReference>
<dbReference type="GO" id="GO:0006457">
    <property type="term" value="P:protein folding"/>
    <property type="evidence" value="ECO:0007669"/>
    <property type="project" value="UniProtKB-UniRule"/>
</dbReference>
<keyword evidence="6 9" id="KW-0143">Chaperone</keyword>
<dbReference type="SUPFAM" id="SSF46579">
    <property type="entry name" value="Prefoldin"/>
    <property type="match status" value="1"/>
</dbReference>
<evidence type="ECO:0000256" key="5">
    <source>
        <dbReference type="ARBA" id="ARBA00022490"/>
    </source>
</evidence>